<dbReference type="Pfam" id="PF12680">
    <property type="entry name" value="SnoaL_2"/>
    <property type="match status" value="1"/>
</dbReference>
<gene>
    <name evidence="2" type="ORF">GCM10022254_64920</name>
</gene>
<dbReference type="RefSeq" id="WP_344904904.1">
    <property type="nucleotide sequence ID" value="NZ_BAABAS010000026.1"/>
</dbReference>
<name>A0ABP8CKY3_9ACTN</name>
<dbReference type="EMBL" id="BAABAS010000026">
    <property type="protein sequence ID" value="GAA4240407.1"/>
    <property type="molecule type" value="Genomic_DNA"/>
</dbReference>
<organism evidence="2 3">
    <name type="scientific">Actinomadura meridiana</name>
    <dbReference type="NCBI Taxonomy" id="559626"/>
    <lineage>
        <taxon>Bacteria</taxon>
        <taxon>Bacillati</taxon>
        <taxon>Actinomycetota</taxon>
        <taxon>Actinomycetes</taxon>
        <taxon>Streptosporangiales</taxon>
        <taxon>Thermomonosporaceae</taxon>
        <taxon>Actinomadura</taxon>
    </lineage>
</organism>
<dbReference type="Proteomes" id="UP001501710">
    <property type="component" value="Unassembled WGS sequence"/>
</dbReference>
<protein>
    <recommendedName>
        <fullName evidence="1">SnoaL-like domain-containing protein</fullName>
    </recommendedName>
</protein>
<dbReference type="InterPro" id="IPR032710">
    <property type="entry name" value="NTF2-like_dom_sf"/>
</dbReference>
<dbReference type="InterPro" id="IPR037401">
    <property type="entry name" value="SnoaL-like"/>
</dbReference>
<dbReference type="SUPFAM" id="SSF54427">
    <property type="entry name" value="NTF2-like"/>
    <property type="match status" value="1"/>
</dbReference>
<feature type="domain" description="SnoaL-like" evidence="1">
    <location>
        <begin position="13"/>
        <end position="131"/>
    </location>
</feature>
<dbReference type="Gene3D" id="3.10.450.50">
    <property type="match status" value="1"/>
</dbReference>
<comment type="caution">
    <text evidence="2">The sequence shown here is derived from an EMBL/GenBank/DDBJ whole genome shotgun (WGS) entry which is preliminary data.</text>
</comment>
<evidence type="ECO:0000313" key="3">
    <source>
        <dbReference type="Proteomes" id="UP001501710"/>
    </source>
</evidence>
<evidence type="ECO:0000259" key="1">
    <source>
        <dbReference type="Pfam" id="PF12680"/>
    </source>
</evidence>
<keyword evidence="3" id="KW-1185">Reference proteome</keyword>
<accession>A0ABP8CKY3</accession>
<reference evidence="3" key="1">
    <citation type="journal article" date="2019" name="Int. J. Syst. Evol. Microbiol.">
        <title>The Global Catalogue of Microorganisms (GCM) 10K type strain sequencing project: providing services to taxonomists for standard genome sequencing and annotation.</title>
        <authorList>
            <consortium name="The Broad Institute Genomics Platform"/>
            <consortium name="The Broad Institute Genome Sequencing Center for Infectious Disease"/>
            <person name="Wu L."/>
            <person name="Ma J."/>
        </authorList>
    </citation>
    <scope>NUCLEOTIDE SEQUENCE [LARGE SCALE GENOMIC DNA]</scope>
    <source>
        <strain evidence="3">JCM 17440</strain>
    </source>
</reference>
<sequence>MNQDTATAAALYQRWLAELWNGDLNDLAAAASSLVSEDFVGNWPGQPALVHGPDALADVVRQGRLPFTGLTFTLQLGPVTTGDLVAARWTGHGSYAAGKHALPGTTAPAGTPVEFSGHDILRIAGNRFTEYWVISEGEYLMAQLTQG</sequence>
<evidence type="ECO:0000313" key="2">
    <source>
        <dbReference type="EMBL" id="GAA4240407.1"/>
    </source>
</evidence>
<proteinExistence type="predicted"/>